<feature type="compositionally biased region" description="Low complexity" evidence="1">
    <location>
        <begin position="86"/>
        <end position="97"/>
    </location>
</feature>
<comment type="caution">
    <text evidence="2">The sequence shown here is derived from an EMBL/GenBank/DDBJ whole genome shotgun (WGS) entry which is preliminary data.</text>
</comment>
<proteinExistence type="predicted"/>
<protein>
    <submittedName>
        <fullName evidence="2">Uncharacterized protein</fullName>
    </submittedName>
</protein>
<accession>A0A397TCH0</accession>
<evidence type="ECO:0000256" key="1">
    <source>
        <dbReference type="SAM" id="MobiDB-lite"/>
    </source>
</evidence>
<dbReference type="Proteomes" id="UP000265703">
    <property type="component" value="Unassembled WGS sequence"/>
</dbReference>
<organism evidence="2 3">
    <name type="scientific">Glomus cerebriforme</name>
    <dbReference type="NCBI Taxonomy" id="658196"/>
    <lineage>
        <taxon>Eukaryota</taxon>
        <taxon>Fungi</taxon>
        <taxon>Fungi incertae sedis</taxon>
        <taxon>Mucoromycota</taxon>
        <taxon>Glomeromycotina</taxon>
        <taxon>Glomeromycetes</taxon>
        <taxon>Glomerales</taxon>
        <taxon>Glomeraceae</taxon>
        <taxon>Glomus</taxon>
    </lineage>
</organism>
<feature type="region of interest" description="Disordered" evidence="1">
    <location>
        <begin position="63"/>
        <end position="97"/>
    </location>
</feature>
<name>A0A397TCH0_9GLOM</name>
<dbReference type="EMBL" id="QKYT01000123">
    <property type="protein sequence ID" value="RIA92584.1"/>
    <property type="molecule type" value="Genomic_DNA"/>
</dbReference>
<evidence type="ECO:0000313" key="2">
    <source>
        <dbReference type="EMBL" id="RIA92584.1"/>
    </source>
</evidence>
<evidence type="ECO:0000313" key="3">
    <source>
        <dbReference type="Proteomes" id="UP000265703"/>
    </source>
</evidence>
<dbReference type="AlphaFoldDB" id="A0A397TCH0"/>
<sequence>MSLKAFSYEREVKWKTRLAELAKNPRLLKKSHNFFTSKRLDYSKQLLETRNVKINDKLESKDVEMKKNDEDEVSYSNQGGYGGGYPPQQYSGYTEAY</sequence>
<keyword evidence="3" id="KW-1185">Reference proteome</keyword>
<reference evidence="2 3" key="1">
    <citation type="submission" date="2018-06" db="EMBL/GenBank/DDBJ databases">
        <title>Comparative genomics reveals the genomic features of Rhizophagus irregularis, R. cerebriforme, R. diaphanum and Gigaspora rosea, and their symbiotic lifestyle signature.</title>
        <authorList>
            <person name="Morin E."/>
            <person name="San Clemente H."/>
            <person name="Chen E.C.H."/>
            <person name="De La Providencia I."/>
            <person name="Hainaut M."/>
            <person name="Kuo A."/>
            <person name="Kohler A."/>
            <person name="Murat C."/>
            <person name="Tang N."/>
            <person name="Roy S."/>
            <person name="Loubradou J."/>
            <person name="Henrissat B."/>
            <person name="Grigoriev I.V."/>
            <person name="Corradi N."/>
            <person name="Roux C."/>
            <person name="Martin F.M."/>
        </authorList>
    </citation>
    <scope>NUCLEOTIDE SEQUENCE [LARGE SCALE GENOMIC DNA]</scope>
    <source>
        <strain evidence="2 3">DAOM 227022</strain>
    </source>
</reference>
<dbReference type="OrthoDB" id="2406492at2759"/>
<gene>
    <name evidence="2" type="ORF">C1645_820523</name>
</gene>